<organism evidence="1 2">
    <name type="scientific">Avena sativa</name>
    <name type="common">Oat</name>
    <dbReference type="NCBI Taxonomy" id="4498"/>
    <lineage>
        <taxon>Eukaryota</taxon>
        <taxon>Viridiplantae</taxon>
        <taxon>Streptophyta</taxon>
        <taxon>Embryophyta</taxon>
        <taxon>Tracheophyta</taxon>
        <taxon>Spermatophyta</taxon>
        <taxon>Magnoliopsida</taxon>
        <taxon>Liliopsida</taxon>
        <taxon>Poales</taxon>
        <taxon>Poaceae</taxon>
        <taxon>BOP clade</taxon>
        <taxon>Pooideae</taxon>
        <taxon>Poodae</taxon>
        <taxon>Poeae</taxon>
        <taxon>Poeae Chloroplast Group 1 (Aveneae type)</taxon>
        <taxon>Aveninae</taxon>
        <taxon>Avena</taxon>
    </lineage>
</organism>
<protein>
    <submittedName>
        <fullName evidence="1">Uncharacterized protein</fullName>
    </submittedName>
</protein>
<name>A0ACD5W1Y3_AVESA</name>
<sequence>MARGQQQRCLALACLAMAMSVSTASAFVFKAGGTGEWRVPGQANASGGNIASYNTWAEHTRFRVGDAIAFTYEPGKDSVLLVDQKAYDACDTGSPVDTFSDGNTVFTLTRSGPFYFISGNKDNCNQNEKLVVVVMGARAENGTSTHTALAPSPAGGNGDTFSPPSPPPPFGIAISPSANPDSNAAVTKAAGVSGTAAFVLGAMIYAFV</sequence>
<proteinExistence type="predicted"/>
<dbReference type="EnsemblPlants" id="AVESA.00010b.r2.3DG0554630.1">
    <property type="protein sequence ID" value="AVESA.00010b.r2.3DG0554630.1.CDS"/>
    <property type="gene ID" value="AVESA.00010b.r2.3DG0554630"/>
</dbReference>
<dbReference type="Proteomes" id="UP001732700">
    <property type="component" value="Chromosome 3D"/>
</dbReference>
<reference evidence="1" key="2">
    <citation type="submission" date="2025-09" db="UniProtKB">
        <authorList>
            <consortium name="EnsemblPlants"/>
        </authorList>
    </citation>
    <scope>IDENTIFICATION</scope>
</reference>
<evidence type="ECO:0000313" key="1">
    <source>
        <dbReference type="EnsemblPlants" id="AVESA.00010b.r2.3DG0554630.1.CDS"/>
    </source>
</evidence>
<accession>A0ACD5W1Y3</accession>
<reference evidence="1" key="1">
    <citation type="submission" date="2021-05" db="EMBL/GenBank/DDBJ databases">
        <authorList>
            <person name="Scholz U."/>
            <person name="Mascher M."/>
            <person name="Fiebig A."/>
        </authorList>
    </citation>
    <scope>NUCLEOTIDE SEQUENCE [LARGE SCALE GENOMIC DNA]</scope>
</reference>
<keyword evidence="2" id="KW-1185">Reference proteome</keyword>
<evidence type="ECO:0000313" key="2">
    <source>
        <dbReference type="Proteomes" id="UP001732700"/>
    </source>
</evidence>